<evidence type="ECO:0000256" key="2">
    <source>
        <dbReference type="RuleBase" id="RU003749"/>
    </source>
</evidence>
<dbReference type="PANTHER" id="PTHR33495:SF2">
    <property type="entry name" value="ANTI-SIGMA FACTOR ANTAGONIST TM_1081-RELATED"/>
    <property type="match status" value="1"/>
</dbReference>
<organism evidence="4 5">
    <name type="scientific">Fusibacter ferrireducens</name>
    <dbReference type="NCBI Taxonomy" id="2785058"/>
    <lineage>
        <taxon>Bacteria</taxon>
        <taxon>Bacillati</taxon>
        <taxon>Bacillota</taxon>
        <taxon>Clostridia</taxon>
        <taxon>Eubacteriales</taxon>
        <taxon>Eubacteriales Family XII. Incertae Sedis</taxon>
        <taxon>Fusibacter</taxon>
    </lineage>
</organism>
<comment type="similarity">
    <text evidence="1 2">Belongs to the anti-sigma-factor antagonist family.</text>
</comment>
<dbReference type="InterPro" id="IPR036513">
    <property type="entry name" value="STAS_dom_sf"/>
</dbReference>
<dbReference type="Pfam" id="PF01740">
    <property type="entry name" value="STAS"/>
    <property type="match status" value="1"/>
</dbReference>
<comment type="caution">
    <text evidence="4">The sequence shown here is derived from an EMBL/GenBank/DDBJ whole genome shotgun (WGS) entry which is preliminary data.</text>
</comment>
<feature type="domain" description="STAS" evidence="3">
    <location>
        <begin position="18"/>
        <end position="105"/>
    </location>
</feature>
<evidence type="ECO:0000313" key="4">
    <source>
        <dbReference type="EMBL" id="MBF4695428.1"/>
    </source>
</evidence>
<dbReference type="Gene3D" id="3.30.750.24">
    <property type="entry name" value="STAS domain"/>
    <property type="match status" value="1"/>
</dbReference>
<reference evidence="4 5" key="1">
    <citation type="submission" date="2020-11" db="EMBL/GenBank/DDBJ databases">
        <title>Fusibacter basophilias sp. nov.</title>
        <authorList>
            <person name="Qiu D."/>
        </authorList>
    </citation>
    <scope>NUCLEOTIDE SEQUENCE [LARGE SCALE GENOMIC DNA]</scope>
    <source>
        <strain evidence="4 5">Q10-2</strain>
    </source>
</reference>
<dbReference type="Proteomes" id="UP000614200">
    <property type="component" value="Unassembled WGS sequence"/>
</dbReference>
<gene>
    <name evidence="4" type="ORF">ISU02_20220</name>
</gene>
<dbReference type="CDD" id="cd07043">
    <property type="entry name" value="STAS_anti-anti-sigma_factors"/>
    <property type="match status" value="1"/>
</dbReference>
<evidence type="ECO:0000313" key="5">
    <source>
        <dbReference type="Proteomes" id="UP000614200"/>
    </source>
</evidence>
<keyword evidence="5" id="KW-1185">Reference proteome</keyword>
<sequence length="105" mass="12121">MSLRLNTSFDDGNNSWEVELIGEVDINSKSMLKEELIQLNEKRQADFIFKCENLDYIDSTGLGVLISFYKNVKIGNKSVYFEKLKPSIFKIFSLTGLDKIFSIRQ</sequence>
<dbReference type="NCBIfam" id="TIGR00377">
    <property type="entry name" value="ant_ant_sig"/>
    <property type="match status" value="1"/>
</dbReference>
<dbReference type="InterPro" id="IPR003658">
    <property type="entry name" value="Anti-sigma_ant"/>
</dbReference>
<evidence type="ECO:0000256" key="1">
    <source>
        <dbReference type="ARBA" id="ARBA00009013"/>
    </source>
</evidence>
<dbReference type="SUPFAM" id="SSF52091">
    <property type="entry name" value="SpoIIaa-like"/>
    <property type="match status" value="1"/>
</dbReference>
<accession>A0ABR9ZY88</accession>
<dbReference type="EMBL" id="JADKNH010000016">
    <property type="protein sequence ID" value="MBF4695428.1"/>
    <property type="molecule type" value="Genomic_DNA"/>
</dbReference>
<dbReference type="PROSITE" id="PS50801">
    <property type="entry name" value="STAS"/>
    <property type="match status" value="1"/>
</dbReference>
<dbReference type="InterPro" id="IPR002645">
    <property type="entry name" value="STAS_dom"/>
</dbReference>
<name>A0ABR9ZY88_9FIRM</name>
<protein>
    <recommendedName>
        <fullName evidence="2">Anti-sigma factor antagonist</fullName>
    </recommendedName>
</protein>
<proteinExistence type="inferred from homology"/>
<evidence type="ECO:0000259" key="3">
    <source>
        <dbReference type="PROSITE" id="PS50801"/>
    </source>
</evidence>
<dbReference type="PANTHER" id="PTHR33495">
    <property type="entry name" value="ANTI-SIGMA FACTOR ANTAGONIST TM_1081-RELATED-RELATED"/>
    <property type="match status" value="1"/>
</dbReference>
<dbReference type="RefSeq" id="WP_194703668.1">
    <property type="nucleotide sequence ID" value="NZ_JADKNH010000016.1"/>
</dbReference>